<keyword evidence="2" id="KW-1185">Reference proteome</keyword>
<organism evidence="1 2">
    <name type="scientific">Sporolituus thermophilus DSM 23256</name>
    <dbReference type="NCBI Taxonomy" id="1123285"/>
    <lineage>
        <taxon>Bacteria</taxon>
        <taxon>Bacillati</taxon>
        <taxon>Bacillota</taxon>
        <taxon>Negativicutes</taxon>
        <taxon>Selenomonadales</taxon>
        <taxon>Sporomusaceae</taxon>
        <taxon>Sporolituus</taxon>
    </lineage>
</organism>
<dbReference type="RefSeq" id="WP_093688694.1">
    <property type="nucleotide sequence ID" value="NZ_FNBU01000005.1"/>
</dbReference>
<dbReference type="AlphaFoldDB" id="A0A1G7JMV2"/>
<dbReference type="STRING" id="1123285.SAMN05660235_01006"/>
<reference evidence="2" key="1">
    <citation type="submission" date="2016-10" db="EMBL/GenBank/DDBJ databases">
        <authorList>
            <person name="Varghese N."/>
            <person name="Submissions S."/>
        </authorList>
    </citation>
    <scope>NUCLEOTIDE SEQUENCE [LARGE SCALE GENOMIC DNA]</scope>
    <source>
        <strain evidence="2">DSM 23256</strain>
    </source>
</reference>
<name>A0A1G7JMV2_9FIRM</name>
<dbReference type="Proteomes" id="UP000243333">
    <property type="component" value="Unassembled WGS sequence"/>
</dbReference>
<accession>A0A1G7JMV2</accession>
<gene>
    <name evidence="1" type="ORF">SAMN05660235_01006</name>
</gene>
<dbReference type="EMBL" id="FNBU01000005">
    <property type="protein sequence ID" value="SDF26221.1"/>
    <property type="molecule type" value="Genomic_DNA"/>
</dbReference>
<protein>
    <submittedName>
        <fullName evidence="1">Uncharacterized protein</fullName>
    </submittedName>
</protein>
<evidence type="ECO:0000313" key="2">
    <source>
        <dbReference type="Proteomes" id="UP000243333"/>
    </source>
</evidence>
<sequence>MERQLQNGMINLAAWVVDSTVATLVITGFLSDSQSRQAVQIVKPLVLRDLSNVFTSLTEEQPDYNK</sequence>
<evidence type="ECO:0000313" key="1">
    <source>
        <dbReference type="EMBL" id="SDF26221.1"/>
    </source>
</evidence>
<proteinExistence type="predicted"/>